<comment type="subcellular location">
    <subcellularLocation>
        <location evidence="1">Membrane</location>
    </subcellularLocation>
</comment>
<keyword evidence="5" id="KW-0812">Transmembrane</keyword>
<reference evidence="9 10" key="2">
    <citation type="submission" date="2019-03" db="EMBL/GenBank/DDBJ databases">
        <title>Draft Genome Sequences of Six Type Strains of the Genus Massilia.</title>
        <authorList>
            <person name="Miess H."/>
            <person name="Frediansyhah A."/>
            <person name="Gross H."/>
        </authorList>
    </citation>
    <scope>NUCLEOTIDE SEQUENCE [LARGE SCALE GENOMIC DNA]</scope>
    <source>
        <strain evidence="9 10">DSM 17505</strain>
    </source>
</reference>
<dbReference type="Proteomes" id="UP000294359">
    <property type="component" value="Chromosome"/>
</dbReference>
<dbReference type="GO" id="GO:0004888">
    <property type="term" value="F:transmembrane signaling receptor activity"/>
    <property type="evidence" value="ECO:0007669"/>
    <property type="project" value="InterPro"/>
</dbReference>
<dbReference type="PANTHER" id="PTHR43531">
    <property type="entry name" value="PROTEIN ICFG"/>
    <property type="match status" value="1"/>
</dbReference>
<name>A0A4P7BKL8_9BURK</name>
<proteinExistence type="inferred from homology"/>
<dbReference type="Pfam" id="PF12729">
    <property type="entry name" value="4HB_MCP_1"/>
    <property type="match status" value="1"/>
</dbReference>
<keyword evidence="10" id="KW-1185">Reference proteome</keyword>
<dbReference type="InterPro" id="IPR003660">
    <property type="entry name" value="HAMP_dom"/>
</dbReference>
<dbReference type="PRINTS" id="PR00260">
    <property type="entry name" value="CHEMTRNSDUCR"/>
</dbReference>
<dbReference type="Proteomes" id="UP000619512">
    <property type="component" value="Unassembled WGS sequence"/>
</dbReference>
<keyword evidence="4" id="KW-0807">Transducer</keyword>
<dbReference type="CDD" id="cd19411">
    <property type="entry name" value="MCP2201-like_sensor"/>
    <property type="match status" value="1"/>
</dbReference>
<accession>A0A4P7BKL8</accession>
<dbReference type="FunFam" id="1.10.287.950:FF:000001">
    <property type="entry name" value="Methyl-accepting chemotaxis sensory transducer"/>
    <property type="match status" value="1"/>
</dbReference>
<dbReference type="Pfam" id="PF00672">
    <property type="entry name" value="HAMP"/>
    <property type="match status" value="1"/>
</dbReference>
<evidence type="ECO:0000256" key="4">
    <source>
        <dbReference type="PROSITE-ProRule" id="PRU00284"/>
    </source>
</evidence>
<dbReference type="InterPro" id="IPR047347">
    <property type="entry name" value="YvaQ-like_sensor"/>
</dbReference>
<gene>
    <name evidence="8" type="primary">tar</name>
    <name evidence="9" type="ORF">E1742_20255</name>
    <name evidence="8" type="ORF">GCM10007388_11470</name>
</gene>
<evidence type="ECO:0000256" key="3">
    <source>
        <dbReference type="ARBA" id="ARBA00029447"/>
    </source>
</evidence>
<dbReference type="InterPro" id="IPR004089">
    <property type="entry name" value="MCPsignal_dom"/>
</dbReference>
<feature type="transmembrane region" description="Helical" evidence="5">
    <location>
        <begin position="188"/>
        <end position="208"/>
    </location>
</feature>
<dbReference type="InterPro" id="IPR051310">
    <property type="entry name" value="MCP_chemotaxis"/>
</dbReference>
<dbReference type="PROSITE" id="PS50885">
    <property type="entry name" value="HAMP"/>
    <property type="match status" value="1"/>
</dbReference>
<evidence type="ECO:0000313" key="11">
    <source>
        <dbReference type="Proteomes" id="UP000619512"/>
    </source>
</evidence>
<dbReference type="Pfam" id="PF00015">
    <property type="entry name" value="MCPsignal"/>
    <property type="match status" value="1"/>
</dbReference>
<evidence type="ECO:0000259" key="7">
    <source>
        <dbReference type="PROSITE" id="PS50885"/>
    </source>
</evidence>
<dbReference type="PANTHER" id="PTHR43531:SF14">
    <property type="entry name" value="METHYL-ACCEPTING CHEMOTAXIS PROTEIN I-RELATED"/>
    <property type="match status" value="1"/>
</dbReference>
<feature type="domain" description="HAMP" evidence="7">
    <location>
        <begin position="210"/>
        <end position="262"/>
    </location>
</feature>
<dbReference type="SMART" id="SM00283">
    <property type="entry name" value="MA"/>
    <property type="match status" value="1"/>
</dbReference>
<dbReference type="SUPFAM" id="SSF58104">
    <property type="entry name" value="Methyl-accepting chemotaxis protein (MCP) signaling domain"/>
    <property type="match status" value="1"/>
</dbReference>
<dbReference type="SMART" id="SM00304">
    <property type="entry name" value="HAMP"/>
    <property type="match status" value="1"/>
</dbReference>
<evidence type="ECO:0000313" key="8">
    <source>
        <dbReference type="EMBL" id="GGY80528.1"/>
    </source>
</evidence>
<feature type="transmembrane region" description="Helical" evidence="5">
    <location>
        <begin position="12"/>
        <end position="30"/>
    </location>
</feature>
<dbReference type="GO" id="GO:0006935">
    <property type="term" value="P:chemotaxis"/>
    <property type="evidence" value="ECO:0007669"/>
    <property type="project" value="InterPro"/>
</dbReference>
<dbReference type="InterPro" id="IPR004090">
    <property type="entry name" value="Chemotax_Me-accpt_rcpt"/>
</dbReference>
<reference evidence="8" key="1">
    <citation type="journal article" date="2014" name="Int. J. Syst. Evol. Microbiol.">
        <title>Complete genome sequence of Corynebacterium casei LMG S-19264T (=DSM 44701T), isolated from a smear-ripened cheese.</title>
        <authorList>
            <consortium name="US DOE Joint Genome Institute (JGI-PGF)"/>
            <person name="Walter F."/>
            <person name="Albersmeier A."/>
            <person name="Kalinowski J."/>
            <person name="Ruckert C."/>
        </authorList>
    </citation>
    <scope>NUCLEOTIDE SEQUENCE</scope>
    <source>
        <strain evidence="8">KCTC 12344</strain>
    </source>
</reference>
<feature type="domain" description="Methyl-accepting transducer" evidence="6">
    <location>
        <begin position="267"/>
        <end position="496"/>
    </location>
</feature>
<evidence type="ECO:0000256" key="5">
    <source>
        <dbReference type="SAM" id="Phobius"/>
    </source>
</evidence>
<dbReference type="InterPro" id="IPR024478">
    <property type="entry name" value="HlyB_4HB_MCP"/>
</dbReference>
<keyword evidence="5" id="KW-0472">Membrane</keyword>
<reference evidence="8" key="3">
    <citation type="submission" date="2022-12" db="EMBL/GenBank/DDBJ databases">
        <authorList>
            <person name="Sun Q."/>
            <person name="Kim S."/>
        </authorList>
    </citation>
    <scope>NUCLEOTIDE SEQUENCE</scope>
    <source>
        <strain evidence="8">KCTC 12344</strain>
    </source>
</reference>
<dbReference type="PROSITE" id="PS50111">
    <property type="entry name" value="CHEMOTAXIS_TRANSDUC_2"/>
    <property type="match status" value="1"/>
</dbReference>
<keyword evidence="2" id="KW-0488">Methylation</keyword>
<organism evidence="8 11">
    <name type="scientific">Pseudoduganella plicata</name>
    <dbReference type="NCBI Taxonomy" id="321984"/>
    <lineage>
        <taxon>Bacteria</taxon>
        <taxon>Pseudomonadati</taxon>
        <taxon>Pseudomonadota</taxon>
        <taxon>Betaproteobacteria</taxon>
        <taxon>Burkholderiales</taxon>
        <taxon>Oxalobacteraceae</taxon>
        <taxon>Telluria group</taxon>
        <taxon>Pseudoduganella</taxon>
    </lineage>
</organism>
<dbReference type="OrthoDB" id="5441488at2"/>
<dbReference type="GO" id="GO:0005886">
    <property type="term" value="C:plasma membrane"/>
    <property type="evidence" value="ECO:0007669"/>
    <property type="project" value="TreeGrafter"/>
</dbReference>
<dbReference type="EMBL" id="CP038026">
    <property type="protein sequence ID" value="QBQ38245.1"/>
    <property type="molecule type" value="Genomic_DNA"/>
</dbReference>
<evidence type="ECO:0000256" key="2">
    <source>
        <dbReference type="ARBA" id="ARBA00022481"/>
    </source>
</evidence>
<protein>
    <submittedName>
        <fullName evidence="9">HAMP domain-containing protein</fullName>
    </submittedName>
    <submittedName>
        <fullName evidence="8">Methyl-accepting chemotaxis protein</fullName>
    </submittedName>
</protein>
<dbReference type="Gene3D" id="1.10.287.950">
    <property type="entry name" value="Methyl-accepting chemotaxis protein"/>
    <property type="match status" value="1"/>
</dbReference>
<dbReference type="AlphaFoldDB" id="A0A4P7BKL8"/>
<sequence>MNNLKIGTRLSAGFGLVLALMILMTGFGIYHMQSVASATRELTHVPLAKERMVSDWYLRIHTSVRRTTAISKSADPSLGAFFSEETANSTKEVSALQKQVEPLLVSGPEKEAFNRIVTARKAYLASRDGIVALKKEGKIEEANELLIKTFVPDGKAYLDALGDLLQLQRQVIDKEAERIEHNYQSSRSFMIVFGTVVLAFGAFCSWWLTRGIVVPLNRAVEVAWSVANNDLRSDIQSTTNDETGRLLGALKTMNDNLARIVGQVRNGTEHISSASGEIAAGNLDLSSRTEQQASALEETASSMEELTSTVRQNADNARQANQLAVSASDVAVRGGEVVGRVVETMDSINASARKIVDIISVIDGIAFQTNILALNAAVEAARAGEQGRGFAVVASEVRNLAQRSAAAAKEIKVLIGDSVDKVDTGSKLVGQAGTTMAEVVQSIHRVTDIMGEITTASVEQSAGIEQVNSAIADMDSVTQQNAALVEEAAAAAASLREQAAALAGVVSVFKLQ</sequence>
<comment type="similarity">
    <text evidence="3">Belongs to the methyl-accepting chemotaxis (MCP) protein family.</text>
</comment>
<evidence type="ECO:0000256" key="1">
    <source>
        <dbReference type="ARBA" id="ARBA00004370"/>
    </source>
</evidence>
<dbReference type="EMBL" id="BMWW01000002">
    <property type="protein sequence ID" value="GGY80528.1"/>
    <property type="molecule type" value="Genomic_DNA"/>
</dbReference>
<dbReference type="CDD" id="cd11386">
    <property type="entry name" value="MCP_signal"/>
    <property type="match status" value="1"/>
</dbReference>
<keyword evidence="5" id="KW-1133">Transmembrane helix</keyword>
<evidence type="ECO:0000313" key="9">
    <source>
        <dbReference type="EMBL" id="QBQ38245.1"/>
    </source>
</evidence>
<dbReference type="RefSeq" id="WP_134386948.1">
    <property type="nucleotide sequence ID" value="NZ_BMWW01000002.1"/>
</dbReference>
<dbReference type="GO" id="GO:0007165">
    <property type="term" value="P:signal transduction"/>
    <property type="evidence" value="ECO:0007669"/>
    <property type="project" value="UniProtKB-KW"/>
</dbReference>
<evidence type="ECO:0000259" key="6">
    <source>
        <dbReference type="PROSITE" id="PS50111"/>
    </source>
</evidence>
<evidence type="ECO:0000313" key="10">
    <source>
        <dbReference type="Proteomes" id="UP000294359"/>
    </source>
</evidence>